<dbReference type="RefSeq" id="WP_048034874.1">
    <property type="nucleotide sequence ID" value="NZ_BJNU01000004.1"/>
</dbReference>
<organism evidence="3 4">
    <name type="scientific">Brevibacillus brevis</name>
    <name type="common">Bacillus brevis</name>
    <dbReference type="NCBI Taxonomy" id="1393"/>
    <lineage>
        <taxon>Bacteria</taxon>
        <taxon>Bacillati</taxon>
        <taxon>Bacillota</taxon>
        <taxon>Bacilli</taxon>
        <taxon>Bacillales</taxon>
        <taxon>Paenibacillaceae</taxon>
        <taxon>Brevibacillus</taxon>
    </lineage>
</organism>
<dbReference type="InterPro" id="IPR018658">
    <property type="entry name" value="DUF2089"/>
</dbReference>
<dbReference type="eggNOG" id="COG3877">
    <property type="taxonomic scope" value="Bacteria"/>
</dbReference>
<evidence type="ECO:0000313" key="3">
    <source>
        <dbReference type="EMBL" id="AWX58402.1"/>
    </source>
</evidence>
<dbReference type="Proteomes" id="UP000036061">
    <property type="component" value="Chromosome"/>
</dbReference>
<dbReference type="AlphaFoldDB" id="A0A0J6EPU2"/>
<accession>A0A0J6EPU2</accession>
<sequence>MERDEIPSWVLALDKETLEFIRKFIISSGSLKGMADEYGVSYPTVRAKLDRIIKKIELHSKEAEVEFVQMIKNLVIDERMSLEVAKLIIEKYKQERDENR</sequence>
<dbReference type="OrthoDB" id="9797643at2"/>
<dbReference type="GeneID" id="61030831"/>
<evidence type="ECO:0000259" key="1">
    <source>
        <dbReference type="Pfam" id="PF09862"/>
    </source>
</evidence>
<proteinExistence type="predicted"/>
<evidence type="ECO:0000259" key="2">
    <source>
        <dbReference type="Pfam" id="PF22746"/>
    </source>
</evidence>
<evidence type="ECO:0000313" key="4">
    <source>
        <dbReference type="Proteomes" id="UP000036061"/>
    </source>
</evidence>
<protein>
    <submittedName>
        <fullName evidence="3">DUF2089 family protein</fullName>
    </submittedName>
</protein>
<feature type="domain" description="DUF2089" evidence="1">
    <location>
        <begin position="13"/>
        <end position="58"/>
    </location>
</feature>
<dbReference type="InterPro" id="IPR053959">
    <property type="entry name" value="YvlB/LiaX_N"/>
</dbReference>
<dbReference type="EMBL" id="CP030117">
    <property type="protein sequence ID" value="AWX58402.1"/>
    <property type="molecule type" value="Genomic_DNA"/>
</dbReference>
<dbReference type="Pfam" id="PF22746">
    <property type="entry name" value="SHOCT-like_DUF2089-C"/>
    <property type="match status" value="1"/>
</dbReference>
<dbReference type="Pfam" id="PF09862">
    <property type="entry name" value="DUF2089"/>
    <property type="match status" value="1"/>
</dbReference>
<gene>
    <name evidence="3" type="ORF">AB432_026660</name>
</gene>
<name>A0A0J6EPU2_BREBE</name>
<reference evidence="3 4" key="1">
    <citation type="journal article" date="2015" name="Genome Announc.">
        <title>Draft Genome Sequence of Brevibacillus brevis DZQ7, a Plant Growth-Promoting Rhizobacterium with Broad-Spectrum Antimicrobial Activity.</title>
        <authorList>
            <person name="Hou Q."/>
            <person name="Wang C."/>
            <person name="Hou X."/>
            <person name="Xia Z."/>
            <person name="Ye J."/>
            <person name="Liu K."/>
            <person name="Liu H."/>
            <person name="Wang J."/>
            <person name="Guo H."/>
            <person name="Yu X."/>
            <person name="Yang Y."/>
            <person name="Du B."/>
            <person name="Ding Y."/>
        </authorList>
    </citation>
    <scope>NUCLEOTIDE SEQUENCE [LARGE SCALE GENOMIC DNA]</scope>
    <source>
        <strain evidence="3 4">DZQ7</strain>
    </source>
</reference>
<feature type="domain" description="YvlB/LiaX N-terminal" evidence="2">
    <location>
        <begin position="66"/>
        <end position="96"/>
    </location>
</feature>